<comment type="caution">
    <text evidence="2">The sequence shown here is derived from an EMBL/GenBank/DDBJ whole genome shotgun (WGS) entry which is preliminary data.</text>
</comment>
<name>A0A2P5DS30_PARAD</name>
<evidence type="ECO:0000313" key="3">
    <source>
        <dbReference type="Proteomes" id="UP000237105"/>
    </source>
</evidence>
<feature type="region of interest" description="Disordered" evidence="1">
    <location>
        <begin position="35"/>
        <end position="54"/>
    </location>
</feature>
<evidence type="ECO:0000256" key="1">
    <source>
        <dbReference type="SAM" id="MobiDB-lite"/>
    </source>
</evidence>
<gene>
    <name evidence="2" type="ORF">PanWU01x14_038040</name>
</gene>
<dbReference type="AlphaFoldDB" id="A0A2P5DS30"/>
<dbReference type="EMBL" id="JXTB01000020">
    <property type="protein sequence ID" value="PON76088.1"/>
    <property type="molecule type" value="Genomic_DNA"/>
</dbReference>
<feature type="non-terminal residue" evidence="2">
    <location>
        <position position="1"/>
    </location>
</feature>
<dbReference type="Proteomes" id="UP000237105">
    <property type="component" value="Unassembled WGS sequence"/>
</dbReference>
<keyword evidence="3" id="KW-1185">Reference proteome</keyword>
<protein>
    <submittedName>
        <fullName evidence="2">Uncharacterized protein</fullName>
    </submittedName>
</protein>
<proteinExistence type="predicted"/>
<accession>A0A2P5DS30</accession>
<organism evidence="2 3">
    <name type="scientific">Parasponia andersonii</name>
    <name type="common">Sponia andersonii</name>
    <dbReference type="NCBI Taxonomy" id="3476"/>
    <lineage>
        <taxon>Eukaryota</taxon>
        <taxon>Viridiplantae</taxon>
        <taxon>Streptophyta</taxon>
        <taxon>Embryophyta</taxon>
        <taxon>Tracheophyta</taxon>
        <taxon>Spermatophyta</taxon>
        <taxon>Magnoliopsida</taxon>
        <taxon>eudicotyledons</taxon>
        <taxon>Gunneridae</taxon>
        <taxon>Pentapetalae</taxon>
        <taxon>rosids</taxon>
        <taxon>fabids</taxon>
        <taxon>Rosales</taxon>
        <taxon>Cannabaceae</taxon>
        <taxon>Parasponia</taxon>
    </lineage>
</organism>
<evidence type="ECO:0000313" key="2">
    <source>
        <dbReference type="EMBL" id="PON76088.1"/>
    </source>
</evidence>
<dbReference type="OrthoDB" id="10530206at2759"/>
<feature type="compositionally biased region" description="Polar residues" evidence="1">
    <location>
        <begin position="39"/>
        <end position="48"/>
    </location>
</feature>
<sequence>KDQVISGFCEKKRDRFVVSHPFCKERNALVTSAAAGNNGAKQETTPQLYSLLDR</sequence>
<reference evidence="3" key="1">
    <citation type="submission" date="2016-06" db="EMBL/GenBank/DDBJ databases">
        <title>Parallel loss of symbiosis genes in relatives of nitrogen-fixing non-legume Parasponia.</title>
        <authorList>
            <person name="Van Velzen R."/>
            <person name="Holmer R."/>
            <person name="Bu F."/>
            <person name="Rutten L."/>
            <person name="Van Zeijl A."/>
            <person name="Liu W."/>
            <person name="Santuari L."/>
            <person name="Cao Q."/>
            <person name="Sharma T."/>
            <person name="Shen D."/>
            <person name="Roswanjaya Y."/>
            <person name="Wardhani T."/>
            <person name="Kalhor M.S."/>
            <person name="Jansen J."/>
            <person name="Van den Hoogen J."/>
            <person name="Gungor B."/>
            <person name="Hartog M."/>
            <person name="Hontelez J."/>
            <person name="Verver J."/>
            <person name="Yang W.-C."/>
            <person name="Schijlen E."/>
            <person name="Repin R."/>
            <person name="Schilthuizen M."/>
            <person name="Schranz E."/>
            <person name="Heidstra R."/>
            <person name="Miyata K."/>
            <person name="Fedorova E."/>
            <person name="Kohlen W."/>
            <person name="Bisseling T."/>
            <person name="Smit S."/>
            <person name="Geurts R."/>
        </authorList>
    </citation>
    <scope>NUCLEOTIDE SEQUENCE [LARGE SCALE GENOMIC DNA]</scope>
    <source>
        <strain evidence="3">cv. WU1-14</strain>
    </source>
</reference>